<dbReference type="EMBL" id="DVLY01000140">
    <property type="protein sequence ID" value="HIT98304.1"/>
    <property type="molecule type" value="Genomic_DNA"/>
</dbReference>
<name>A0A9D1HB23_9FLAO</name>
<dbReference type="AlphaFoldDB" id="A0A9D1HB23"/>
<dbReference type="Gene3D" id="3.20.20.120">
    <property type="entry name" value="Enolase-like C-terminal domain"/>
    <property type="match status" value="1"/>
</dbReference>
<dbReference type="InterPro" id="IPR013342">
    <property type="entry name" value="Mandelate_racemase_C"/>
</dbReference>
<dbReference type="SFLD" id="SFLDS00001">
    <property type="entry name" value="Enolase"/>
    <property type="match status" value="1"/>
</dbReference>
<dbReference type="Pfam" id="PF13378">
    <property type="entry name" value="MR_MLE_C"/>
    <property type="match status" value="1"/>
</dbReference>
<comment type="caution">
    <text evidence="3">The sequence shown here is derived from an EMBL/GenBank/DDBJ whole genome shotgun (WGS) entry which is preliminary data.</text>
</comment>
<keyword evidence="1" id="KW-0479">Metal-binding</keyword>
<dbReference type="SFLD" id="SFLDG00180">
    <property type="entry name" value="muconate_cycloisomerase"/>
    <property type="match status" value="1"/>
</dbReference>
<dbReference type="SMART" id="SM00922">
    <property type="entry name" value="MR_MLE"/>
    <property type="match status" value="1"/>
</dbReference>
<dbReference type="PANTHER" id="PTHR48073">
    <property type="entry name" value="O-SUCCINYLBENZOATE SYNTHASE-RELATED"/>
    <property type="match status" value="1"/>
</dbReference>
<dbReference type="PANTHER" id="PTHR48073:SF2">
    <property type="entry name" value="O-SUCCINYLBENZOATE SYNTHASE"/>
    <property type="match status" value="1"/>
</dbReference>
<dbReference type="InterPro" id="IPR036849">
    <property type="entry name" value="Enolase-like_C_sf"/>
</dbReference>
<evidence type="ECO:0000256" key="1">
    <source>
        <dbReference type="ARBA" id="ARBA00022723"/>
    </source>
</evidence>
<dbReference type="SUPFAM" id="SSF54826">
    <property type="entry name" value="Enolase N-terminal domain-like"/>
    <property type="match status" value="1"/>
</dbReference>
<evidence type="ECO:0000259" key="2">
    <source>
        <dbReference type="SMART" id="SM00922"/>
    </source>
</evidence>
<accession>A0A9D1HB23</accession>
<dbReference type="SUPFAM" id="SSF51604">
    <property type="entry name" value="Enolase C-terminal domain-like"/>
    <property type="match status" value="1"/>
</dbReference>
<dbReference type="InterPro" id="IPR018110">
    <property type="entry name" value="Mandel_Rmase/mucon_lact_enz_CS"/>
</dbReference>
<protein>
    <submittedName>
        <fullName evidence="3">O-succinylbenzoate synthase</fullName>
    </submittedName>
</protein>
<organism evidence="3 4">
    <name type="scientific">Candidatus Merdimorpha stercoravium</name>
    <dbReference type="NCBI Taxonomy" id="2840863"/>
    <lineage>
        <taxon>Bacteria</taxon>
        <taxon>Pseudomonadati</taxon>
        <taxon>Bacteroidota</taxon>
        <taxon>Flavobacteriia</taxon>
        <taxon>Flavobacteriales</taxon>
        <taxon>Candidatus Merdimorpha</taxon>
    </lineage>
</organism>
<dbReference type="PROSITE" id="PS00909">
    <property type="entry name" value="MR_MLE_2"/>
    <property type="match status" value="1"/>
</dbReference>
<gene>
    <name evidence="3" type="ORF">IAC44_05635</name>
</gene>
<dbReference type="InterPro" id="IPR029065">
    <property type="entry name" value="Enolase_C-like"/>
</dbReference>
<dbReference type="SFLD" id="SFLDF00009">
    <property type="entry name" value="o-succinylbenzoate_synthase"/>
    <property type="match status" value="1"/>
</dbReference>
<proteinExistence type="predicted"/>
<dbReference type="Proteomes" id="UP000824161">
    <property type="component" value="Unassembled WGS sequence"/>
</dbReference>
<dbReference type="GO" id="GO:0046872">
    <property type="term" value="F:metal ion binding"/>
    <property type="evidence" value="ECO:0007669"/>
    <property type="project" value="UniProtKB-KW"/>
</dbReference>
<evidence type="ECO:0000313" key="4">
    <source>
        <dbReference type="Proteomes" id="UP000824161"/>
    </source>
</evidence>
<dbReference type="GO" id="GO:0009063">
    <property type="term" value="P:amino acid catabolic process"/>
    <property type="evidence" value="ECO:0007669"/>
    <property type="project" value="InterPro"/>
</dbReference>
<evidence type="ECO:0000313" key="3">
    <source>
        <dbReference type="EMBL" id="HIT98304.1"/>
    </source>
</evidence>
<reference evidence="3" key="1">
    <citation type="submission" date="2020-10" db="EMBL/GenBank/DDBJ databases">
        <authorList>
            <person name="Gilroy R."/>
        </authorList>
    </citation>
    <scope>NUCLEOTIDE SEQUENCE</scope>
    <source>
        <strain evidence="3">1383</strain>
    </source>
</reference>
<dbReference type="GO" id="GO:0016854">
    <property type="term" value="F:racemase and epimerase activity"/>
    <property type="evidence" value="ECO:0007669"/>
    <property type="project" value="UniProtKB-ARBA"/>
</dbReference>
<feature type="domain" description="Mandelate racemase/muconate lactonizing enzyme C-terminal" evidence="2">
    <location>
        <begin position="131"/>
        <end position="229"/>
    </location>
</feature>
<sequence length="383" mass="42869">MDLKATCFPYRLLFKEPAGTSRGVLRSKETWFLALSHGGHTSVGECAVFRGLSCDDRPDYGERLEELCRRISHGETPRPEQWADYPSIRFGLETALGRLEAELRGEAYLASPFTDGQDSIPINGLVWMGDFEQMALRLEDKLRQGFRCIKIKIGAIDFERELELLSRIRSRYTPREVEIRVDANGAFSPREALERLQRLAAFELHSIEQPIAAGTPEEMARLCEQSPLPIALDEELIGVNDPKEKRRLLKTIRPHYIVLKPSLVGGLEASRQWIEAAGEVGAGYWITSALESNVGLDAIARFSYLSIRQDAARQSPLRKLRFRFASALAFPYLCQNPLPQGLGTGGLFTNNIPYPFDVSGGRFRITAPVPGGTDILKYLGKTN</sequence>
<reference evidence="3" key="2">
    <citation type="journal article" date="2021" name="PeerJ">
        <title>Extensive microbial diversity within the chicken gut microbiome revealed by metagenomics and culture.</title>
        <authorList>
            <person name="Gilroy R."/>
            <person name="Ravi A."/>
            <person name="Getino M."/>
            <person name="Pursley I."/>
            <person name="Horton D.L."/>
            <person name="Alikhan N.F."/>
            <person name="Baker D."/>
            <person name="Gharbi K."/>
            <person name="Hall N."/>
            <person name="Watson M."/>
            <person name="Adriaenssens E.M."/>
            <person name="Foster-Nyarko E."/>
            <person name="Jarju S."/>
            <person name="Secka A."/>
            <person name="Antonio M."/>
            <person name="Oren A."/>
            <person name="Chaudhuri R.R."/>
            <person name="La Ragione R."/>
            <person name="Hildebrand F."/>
            <person name="Pallen M.J."/>
        </authorList>
    </citation>
    <scope>NUCLEOTIDE SEQUENCE</scope>
    <source>
        <strain evidence="3">1383</strain>
    </source>
</reference>
<dbReference type="Gene3D" id="3.30.390.10">
    <property type="entry name" value="Enolase-like, N-terminal domain"/>
    <property type="match status" value="1"/>
</dbReference>
<dbReference type="CDD" id="cd03320">
    <property type="entry name" value="OSBS"/>
    <property type="match status" value="1"/>
</dbReference>
<dbReference type="InterPro" id="IPR029017">
    <property type="entry name" value="Enolase-like_N"/>
</dbReference>